<dbReference type="EMBL" id="SORO01000001">
    <property type="protein sequence ID" value="TDY71159.1"/>
    <property type="molecule type" value="Genomic_DNA"/>
</dbReference>
<name>A0A4R8MPB6_LEPME</name>
<accession>A0A4R8MPB6</accession>
<reference evidence="2 3" key="1">
    <citation type="submission" date="2019-03" db="EMBL/GenBank/DDBJ databases">
        <title>Genomic Encyclopedia of Archaeal and Bacterial Type Strains, Phase II (KMG-II): from individual species to whole genera.</title>
        <authorList>
            <person name="Goeker M."/>
        </authorList>
    </citation>
    <scope>NUCLEOTIDE SEQUENCE [LARGE SCALE GENOMIC DNA]</scope>
    <source>
        <strain evidence="2 3">DSM 21537</strain>
    </source>
</reference>
<feature type="domain" description="Lcl C-terminal" evidence="1">
    <location>
        <begin position="353"/>
        <end position="480"/>
    </location>
</feature>
<organism evidence="2 3">
    <name type="scientific">Leptospira meyeri</name>
    <dbReference type="NCBI Taxonomy" id="29508"/>
    <lineage>
        <taxon>Bacteria</taxon>
        <taxon>Pseudomonadati</taxon>
        <taxon>Spirochaetota</taxon>
        <taxon>Spirochaetia</taxon>
        <taxon>Leptospirales</taxon>
        <taxon>Leptospiraceae</taxon>
        <taxon>Leptospira</taxon>
    </lineage>
</organism>
<evidence type="ECO:0000313" key="3">
    <source>
        <dbReference type="Proteomes" id="UP000294684"/>
    </source>
</evidence>
<dbReference type="Pfam" id="PF07603">
    <property type="entry name" value="Lcl_C"/>
    <property type="match status" value="2"/>
</dbReference>
<evidence type="ECO:0000259" key="1">
    <source>
        <dbReference type="Pfam" id="PF07603"/>
    </source>
</evidence>
<protein>
    <submittedName>
        <fullName evidence="2">Uncharacterized protein DUF1566</fullName>
    </submittedName>
</protein>
<dbReference type="PANTHER" id="PTHR35812:SF1">
    <property type="entry name" value="LIPOPROTEIN"/>
    <property type="match status" value="1"/>
</dbReference>
<dbReference type="PANTHER" id="PTHR35812">
    <property type="entry name" value="LIPOPROTEIN"/>
    <property type="match status" value="1"/>
</dbReference>
<proteinExistence type="predicted"/>
<dbReference type="Proteomes" id="UP000294684">
    <property type="component" value="Unassembled WGS sequence"/>
</dbReference>
<dbReference type="InterPro" id="IPR011460">
    <property type="entry name" value="Lcl_C"/>
</dbReference>
<dbReference type="AlphaFoldDB" id="A0A4R8MPB6"/>
<evidence type="ECO:0000313" key="2">
    <source>
        <dbReference type="EMBL" id="TDY71159.1"/>
    </source>
</evidence>
<dbReference type="STRING" id="1193051.LEP1GSC017_3855"/>
<gene>
    <name evidence="2" type="ORF">CLV96_0114</name>
</gene>
<keyword evidence="3" id="KW-1185">Reference proteome</keyword>
<feature type="domain" description="Lcl C-terminal" evidence="1">
    <location>
        <begin position="210"/>
        <end position="334"/>
    </location>
</feature>
<sequence length="483" mass="53000">MLEGQSSHSLIESMIHFCLRILCFFILISVSFSCQETDFDNLCDPKSKDYLESLIIRFINFDETSHCGVVLEVLPPNYLICPPQTPKPNGSFIFENFETDGNRLSFSSNPPFPSGISFSPFSNSLQGIYSGWKANRQTYTITASNPKGSASCTYNPAWMGKLPIKTKQTTCFDAINNPAICSSVPGQDGQFQKGTPQVFVGPTLIGSDEITTDLNTGLVWTSCQRGITGIGCAVTGSTQFTYADAFTECNNLNAGSGFANLTNWRVPEIDEYISTFDYSTENPSIDQTFFPVTDSFNFKTNTESTAGTRKFNATFIQSSIGTGAYSDLHYLRCVANIEPIKNKRLLNNGDGSILDLDTSLVWQRCTAGQTNLTTCSGGTDMILTWNSAVNYCQGLTLGGRTWRLPNISELRSLLDFYLTIGSPGIDPIYFPNTAIGNNQFYWSSTTLLSNPSQAYVAYFGSSSGGNEAKADTINNRIRCVSDF</sequence>
<comment type="caution">
    <text evidence="2">The sequence shown here is derived from an EMBL/GenBank/DDBJ whole genome shotgun (WGS) entry which is preliminary data.</text>
</comment>